<dbReference type="EMBL" id="JH159154">
    <property type="protein sequence ID" value="EGZ18569.1"/>
    <property type="molecule type" value="Genomic_DNA"/>
</dbReference>
<dbReference type="Gene3D" id="1.25.40.180">
    <property type="match status" value="1"/>
</dbReference>
<dbReference type="SMART" id="SM00543">
    <property type="entry name" value="MIF4G"/>
    <property type="match status" value="1"/>
</dbReference>
<name>G4ZGC4_PHYSP</name>
<dbReference type="SMR" id="G4ZGC4"/>
<keyword evidence="7" id="KW-1185">Reference proteome</keyword>
<protein>
    <recommendedName>
        <fullName evidence="5">MIF4G domain-containing protein</fullName>
    </recommendedName>
</protein>
<feature type="compositionally biased region" description="Low complexity" evidence="4">
    <location>
        <begin position="479"/>
        <end position="497"/>
    </location>
</feature>
<dbReference type="Proteomes" id="UP000002640">
    <property type="component" value="Unassembled WGS sequence"/>
</dbReference>
<dbReference type="InParanoid" id="G4ZGC4"/>
<dbReference type="InterPro" id="IPR003890">
    <property type="entry name" value="MIF4G-like_typ-3"/>
</dbReference>
<evidence type="ECO:0000256" key="4">
    <source>
        <dbReference type="SAM" id="MobiDB-lite"/>
    </source>
</evidence>
<keyword evidence="3" id="KW-0648">Protein biosynthesis</keyword>
<evidence type="ECO:0000256" key="2">
    <source>
        <dbReference type="ARBA" id="ARBA00022540"/>
    </source>
</evidence>
<dbReference type="PANTHER" id="PTHR23253:SF9">
    <property type="entry name" value="EUKARYOTIC TRANSLATION INITIATION FACTOR 4 GAMMA 2"/>
    <property type="match status" value="1"/>
</dbReference>
<feature type="domain" description="MIF4G" evidence="5">
    <location>
        <begin position="217"/>
        <end position="439"/>
    </location>
</feature>
<feature type="compositionally biased region" description="Polar residues" evidence="4">
    <location>
        <begin position="464"/>
        <end position="478"/>
    </location>
</feature>
<dbReference type="AlphaFoldDB" id="G4ZGC4"/>
<feature type="region of interest" description="Disordered" evidence="4">
    <location>
        <begin position="446"/>
        <end position="497"/>
    </location>
</feature>
<dbReference type="InterPro" id="IPR016024">
    <property type="entry name" value="ARM-type_fold"/>
</dbReference>
<comment type="similarity">
    <text evidence="1">Belongs to the eukaryotic initiation factor 4G family.</text>
</comment>
<organism evidence="6 7">
    <name type="scientific">Phytophthora sojae (strain P6497)</name>
    <name type="common">Soybean stem and root rot agent</name>
    <name type="synonym">Phytophthora megasperma f. sp. glycines</name>
    <dbReference type="NCBI Taxonomy" id="1094619"/>
    <lineage>
        <taxon>Eukaryota</taxon>
        <taxon>Sar</taxon>
        <taxon>Stramenopiles</taxon>
        <taxon>Oomycota</taxon>
        <taxon>Peronosporomycetes</taxon>
        <taxon>Peronosporales</taxon>
        <taxon>Peronosporaceae</taxon>
        <taxon>Phytophthora</taxon>
    </lineage>
</organism>
<dbReference type="Pfam" id="PF02854">
    <property type="entry name" value="MIF4G"/>
    <property type="match status" value="1"/>
</dbReference>
<sequence>MSKLNPNAGEWVPTFSAPAASPAKSSAAASPVKEPAAPVVAARPTNSKTPLERAAEFGHDAALNEDGEPISYEGYSPLHDRFIYSKEYLLAFRPLGDRVLKGIPDVVRNPSPPKFQPLYEMMPEDFTWADTIGADAVIGDNKKAKNKKDKSRQQRGNVMSYDASLVCYFNPTEYATAMNMGLYTGPPAEEAASGADSKNKAPVIEPVNPVEEAIIAKRRIATLLDDVKPDTVSSILESFMGITISCTHTLQEIIGLLFDHAIANPSLSNSYAKLCTGMSERTPEFKDGAKTINFRRILLTKCYESLIEEPDNQPLHLSNKKGGSNGQNGAAQHSWRRKCMLRNVGFVGELFRRQLLTENIMHVCVAMMLDDEVKPQAEIIEAACGLLNQVGDLLDGSSPASRRTMDEYFAVLVRIQENCPLPDHVKKLIAELKTVRVGGWIKNRQENSSVSSTPAASPAKLTDCESNGTAQSPLSISDSVPAPTAAAVSSPSKSRDA</sequence>
<dbReference type="GO" id="GO:0003729">
    <property type="term" value="F:mRNA binding"/>
    <property type="evidence" value="ECO:0007669"/>
    <property type="project" value="TreeGrafter"/>
</dbReference>
<dbReference type="STRING" id="1094619.G4ZGC4"/>
<proteinExistence type="inferred from homology"/>
<evidence type="ECO:0000313" key="6">
    <source>
        <dbReference type="EMBL" id="EGZ18569.1"/>
    </source>
</evidence>
<feature type="compositionally biased region" description="Low complexity" evidence="4">
    <location>
        <begin position="448"/>
        <end position="459"/>
    </location>
</feature>
<accession>G4ZGC4</accession>
<dbReference type="GeneID" id="20658107"/>
<dbReference type="OMA" id="ENVMHVC"/>
<evidence type="ECO:0000256" key="1">
    <source>
        <dbReference type="ARBA" id="ARBA00005775"/>
    </source>
</evidence>
<dbReference type="PANTHER" id="PTHR23253">
    <property type="entry name" value="EUKARYOTIC TRANSLATION INITIATION FACTOR 4 GAMMA"/>
    <property type="match status" value="1"/>
</dbReference>
<gene>
    <name evidence="6" type="ORF">PHYSODRAFT_502504</name>
</gene>
<dbReference type="GO" id="GO:0003743">
    <property type="term" value="F:translation initiation factor activity"/>
    <property type="evidence" value="ECO:0007669"/>
    <property type="project" value="UniProtKB-KW"/>
</dbReference>
<feature type="region of interest" description="Disordered" evidence="4">
    <location>
        <begin position="1"/>
        <end position="47"/>
    </location>
</feature>
<dbReference type="KEGG" id="psoj:PHYSODRAFT_502504"/>
<evidence type="ECO:0000256" key="3">
    <source>
        <dbReference type="ARBA" id="ARBA00022917"/>
    </source>
</evidence>
<evidence type="ECO:0000259" key="5">
    <source>
        <dbReference type="SMART" id="SM00543"/>
    </source>
</evidence>
<reference evidence="6 7" key="1">
    <citation type="journal article" date="2006" name="Science">
        <title>Phytophthora genome sequences uncover evolutionary origins and mechanisms of pathogenesis.</title>
        <authorList>
            <person name="Tyler B.M."/>
            <person name="Tripathy S."/>
            <person name="Zhang X."/>
            <person name="Dehal P."/>
            <person name="Jiang R.H."/>
            <person name="Aerts A."/>
            <person name="Arredondo F.D."/>
            <person name="Baxter L."/>
            <person name="Bensasson D."/>
            <person name="Beynon J.L."/>
            <person name="Chapman J."/>
            <person name="Damasceno C.M."/>
            <person name="Dorrance A.E."/>
            <person name="Dou D."/>
            <person name="Dickerman A.W."/>
            <person name="Dubchak I.L."/>
            <person name="Garbelotto M."/>
            <person name="Gijzen M."/>
            <person name="Gordon S.G."/>
            <person name="Govers F."/>
            <person name="Grunwald N.J."/>
            <person name="Huang W."/>
            <person name="Ivors K.L."/>
            <person name="Jones R.W."/>
            <person name="Kamoun S."/>
            <person name="Krampis K."/>
            <person name="Lamour K.H."/>
            <person name="Lee M.K."/>
            <person name="McDonald W.H."/>
            <person name="Medina M."/>
            <person name="Meijer H.J."/>
            <person name="Nordberg E.K."/>
            <person name="Maclean D.J."/>
            <person name="Ospina-Giraldo M.D."/>
            <person name="Morris P.F."/>
            <person name="Phuntumart V."/>
            <person name="Putnam N.H."/>
            <person name="Rash S."/>
            <person name="Rose J.K."/>
            <person name="Sakihama Y."/>
            <person name="Salamov A.A."/>
            <person name="Savidor A."/>
            <person name="Scheuring C.F."/>
            <person name="Smith B.M."/>
            <person name="Sobral B.W."/>
            <person name="Terry A."/>
            <person name="Torto-Alalibo T.A."/>
            <person name="Win J."/>
            <person name="Xu Z."/>
            <person name="Zhang H."/>
            <person name="Grigoriev I.V."/>
            <person name="Rokhsar D.S."/>
            <person name="Boore J.L."/>
        </authorList>
    </citation>
    <scope>NUCLEOTIDE SEQUENCE [LARGE SCALE GENOMIC DNA]</scope>
    <source>
        <strain evidence="6 7">P6497</strain>
    </source>
</reference>
<dbReference type="GO" id="GO:0016281">
    <property type="term" value="C:eukaryotic translation initiation factor 4F complex"/>
    <property type="evidence" value="ECO:0007669"/>
    <property type="project" value="TreeGrafter"/>
</dbReference>
<dbReference type="SUPFAM" id="SSF48371">
    <property type="entry name" value="ARM repeat"/>
    <property type="match status" value="1"/>
</dbReference>
<feature type="compositionally biased region" description="Low complexity" evidence="4">
    <location>
        <begin position="16"/>
        <end position="42"/>
    </location>
</feature>
<evidence type="ECO:0000313" key="7">
    <source>
        <dbReference type="Proteomes" id="UP000002640"/>
    </source>
</evidence>
<dbReference type="RefSeq" id="XP_009527627.1">
    <property type="nucleotide sequence ID" value="XM_009529332.1"/>
</dbReference>
<keyword evidence="2" id="KW-0396">Initiation factor</keyword>